<name>A0AAV2C194_9ARAC</name>
<evidence type="ECO:0000313" key="2">
    <source>
        <dbReference type="EMBL" id="CAL1302031.1"/>
    </source>
</evidence>
<dbReference type="Gene3D" id="2.170.130.30">
    <property type="match status" value="1"/>
</dbReference>
<feature type="region of interest" description="Disordered" evidence="1">
    <location>
        <begin position="107"/>
        <end position="127"/>
    </location>
</feature>
<dbReference type="EMBL" id="CAXIEN010001118">
    <property type="protein sequence ID" value="CAL1302031.1"/>
    <property type="molecule type" value="Genomic_DNA"/>
</dbReference>
<proteinExistence type="predicted"/>
<dbReference type="AlphaFoldDB" id="A0AAV2C194"/>
<organism evidence="2 3">
    <name type="scientific">Larinioides sclopetarius</name>
    <dbReference type="NCBI Taxonomy" id="280406"/>
    <lineage>
        <taxon>Eukaryota</taxon>
        <taxon>Metazoa</taxon>
        <taxon>Ecdysozoa</taxon>
        <taxon>Arthropoda</taxon>
        <taxon>Chelicerata</taxon>
        <taxon>Arachnida</taxon>
        <taxon>Araneae</taxon>
        <taxon>Araneomorphae</taxon>
        <taxon>Entelegynae</taxon>
        <taxon>Araneoidea</taxon>
        <taxon>Araneidae</taxon>
        <taxon>Larinioides</taxon>
    </lineage>
</organism>
<gene>
    <name evidence="2" type="ORF">LARSCL_LOCUS22850</name>
</gene>
<evidence type="ECO:0000313" key="3">
    <source>
        <dbReference type="Proteomes" id="UP001497382"/>
    </source>
</evidence>
<evidence type="ECO:0000256" key="1">
    <source>
        <dbReference type="SAM" id="MobiDB-lite"/>
    </source>
</evidence>
<keyword evidence="3" id="KW-1185">Reference proteome</keyword>
<reference evidence="2 3" key="1">
    <citation type="submission" date="2024-04" db="EMBL/GenBank/DDBJ databases">
        <authorList>
            <person name="Rising A."/>
            <person name="Reimegard J."/>
            <person name="Sonavane S."/>
            <person name="Akerstrom W."/>
            <person name="Nylinder S."/>
            <person name="Hedman E."/>
            <person name="Kallberg Y."/>
        </authorList>
    </citation>
    <scope>NUCLEOTIDE SEQUENCE [LARGE SCALE GENOMIC DNA]</scope>
</reference>
<dbReference type="Proteomes" id="UP001497382">
    <property type="component" value="Unassembled WGS sequence"/>
</dbReference>
<sequence length="127" mass="14881">MGDESNGGRLWRLRIIVNSTIYDAISMTWAKINNRKKVEYNVVEGKPYVSALNGKEDDPEMGMFWFIYRKTFNSDKDLKNVEESPLDIILQPNQEIILWYKRDPWSGQSLRQKSDPPPDFSTFPLHI</sequence>
<comment type="caution">
    <text evidence="2">The sequence shown here is derived from an EMBL/GenBank/DDBJ whole genome shotgun (WGS) entry which is preliminary data.</text>
</comment>
<accession>A0AAV2C194</accession>
<protein>
    <submittedName>
        <fullName evidence="2">Uncharacterized protein</fullName>
    </submittedName>
</protein>